<evidence type="ECO:0000313" key="13">
    <source>
        <dbReference type="Proteomes" id="UP000499080"/>
    </source>
</evidence>
<keyword evidence="8" id="KW-0808">Transferase</keyword>
<keyword evidence="9" id="KW-0233">DNA recombination</keyword>
<feature type="compositionally biased region" description="Acidic residues" evidence="10">
    <location>
        <begin position="155"/>
        <end position="179"/>
    </location>
</feature>
<evidence type="ECO:0000256" key="6">
    <source>
        <dbReference type="ARBA" id="ARBA00022908"/>
    </source>
</evidence>
<dbReference type="GO" id="GO:0003964">
    <property type="term" value="F:RNA-directed DNA polymerase activity"/>
    <property type="evidence" value="ECO:0007669"/>
    <property type="project" value="UniProtKB-KW"/>
</dbReference>
<keyword evidence="13" id="KW-1185">Reference proteome</keyword>
<keyword evidence="7" id="KW-0695">RNA-directed DNA polymerase</keyword>
<dbReference type="Proteomes" id="UP000499080">
    <property type="component" value="Unassembled WGS sequence"/>
</dbReference>
<sequence length="252" mass="29530">MTEQNGFSEHEMCNIIENARTFKFSNPDVNYLVTTAVYVLNRTGKSSVKGASPYEIWMKKKPCLKHLKIISSTCYAHVPIQKRKKMDKKTVKGYLVGYDGDERYRIWLKEENRVFLSRDVIFQEKPSCCIQLMLKEPSNEGKFAEEKLDEKEQEPTSDAEDDPEENEQEITSDIEEDNDEKLQPSSDRQLRQFLLCKPAHFEDYIMEAESFIYETDSPRTFEEAIKIAKKVLPGRKLWRAKWLLTEKIRHGS</sequence>
<dbReference type="EMBL" id="BGPR01002419">
    <property type="protein sequence ID" value="GBM73101.1"/>
    <property type="molecule type" value="Genomic_DNA"/>
</dbReference>
<dbReference type="SUPFAM" id="SSF53098">
    <property type="entry name" value="Ribonuclease H-like"/>
    <property type="match status" value="1"/>
</dbReference>
<keyword evidence="8" id="KW-0239">DNA-directed DNA polymerase</keyword>
<dbReference type="GO" id="GO:0046872">
    <property type="term" value="F:metal ion binding"/>
    <property type="evidence" value="ECO:0007669"/>
    <property type="project" value="UniProtKB-KW"/>
</dbReference>
<dbReference type="InterPro" id="IPR057670">
    <property type="entry name" value="SH3_retrovirus"/>
</dbReference>
<evidence type="ECO:0000256" key="1">
    <source>
        <dbReference type="ARBA" id="ARBA00022722"/>
    </source>
</evidence>
<protein>
    <recommendedName>
        <fullName evidence="11">Retroviral polymerase SH3-like domain-containing protein</fullName>
    </recommendedName>
</protein>
<dbReference type="InterPro" id="IPR039537">
    <property type="entry name" value="Retrotran_Ty1/copia-like"/>
</dbReference>
<feature type="compositionally biased region" description="Basic and acidic residues" evidence="10">
    <location>
        <begin position="141"/>
        <end position="154"/>
    </location>
</feature>
<evidence type="ECO:0000256" key="9">
    <source>
        <dbReference type="ARBA" id="ARBA00023172"/>
    </source>
</evidence>
<keyword evidence="5" id="KW-0460">Magnesium</keyword>
<keyword evidence="3" id="KW-0255">Endonuclease</keyword>
<keyword evidence="6" id="KW-0229">DNA integration</keyword>
<keyword evidence="8" id="KW-0548">Nucleotidyltransferase</keyword>
<dbReference type="GO" id="GO:0003887">
    <property type="term" value="F:DNA-directed DNA polymerase activity"/>
    <property type="evidence" value="ECO:0007669"/>
    <property type="project" value="UniProtKB-KW"/>
</dbReference>
<evidence type="ECO:0000256" key="2">
    <source>
        <dbReference type="ARBA" id="ARBA00022723"/>
    </source>
</evidence>
<dbReference type="GO" id="GO:0016787">
    <property type="term" value="F:hydrolase activity"/>
    <property type="evidence" value="ECO:0007669"/>
    <property type="project" value="UniProtKB-KW"/>
</dbReference>
<evidence type="ECO:0000256" key="10">
    <source>
        <dbReference type="SAM" id="MobiDB-lite"/>
    </source>
</evidence>
<comment type="caution">
    <text evidence="12">The sequence shown here is derived from an EMBL/GenBank/DDBJ whole genome shotgun (WGS) entry which is preliminary data.</text>
</comment>
<evidence type="ECO:0000256" key="4">
    <source>
        <dbReference type="ARBA" id="ARBA00022801"/>
    </source>
</evidence>
<dbReference type="GO" id="GO:0006310">
    <property type="term" value="P:DNA recombination"/>
    <property type="evidence" value="ECO:0007669"/>
    <property type="project" value="UniProtKB-KW"/>
</dbReference>
<feature type="domain" description="Retroviral polymerase SH3-like" evidence="11">
    <location>
        <begin position="72"/>
        <end position="125"/>
    </location>
</feature>
<feature type="region of interest" description="Disordered" evidence="10">
    <location>
        <begin position="141"/>
        <end position="185"/>
    </location>
</feature>
<dbReference type="GO" id="GO:0004519">
    <property type="term" value="F:endonuclease activity"/>
    <property type="evidence" value="ECO:0007669"/>
    <property type="project" value="UniProtKB-KW"/>
</dbReference>
<accession>A0A4Y2I5R5</accession>
<dbReference type="PANTHER" id="PTHR42648">
    <property type="entry name" value="TRANSPOSASE, PUTATIVE-RELATED"/>
    <property type="match status" value="1"/>
</dbReference>
<organism evidence="12 13">
    <name type="scientific">Araneus ventricosus</name>
    <name type="common">Orbweaver spider</name>
    <name type="synonym">Epeira ventricosa</name>
    <dbReference type="NCBI Taxonomy" id="182803"/>
    <lineage>
        <taxon>Eukaryota</taxon>
        <taxon>Metazoa</taxon>
        <taxon>Ecdysozoa</taxon>
        <taxon>Arthropoda</taxon>
        <taxon>Chelicerata</taxon>
        <taxon>Arachnida</taxon>
        <taxon>Araneae</taxon>
        <taxon>Araneomorphae</taxon>
        <taxon>Entelegynae</taxon>
        <taxon>Araneoidea</taxon>
        <taxon>Araneidae</taxon>
        <taxon>Araneus</taxon>
    </lineage>
</organism>
<evidence type="ECO:0000256" key="3">
    <source>
        <dbReference type="ARBA" id="ARBA00022759"/>
    </source>
</evidence>
<evidence type="ECO:0000256" key="5">
    <source>
        <dbReference type="ARBA" id="ARBA00022842"/>
    </source>
</evidence>
<dbReference type="PANTHER" id="PTHR42648:SF11">
    <property type="entry name" value="TRANSPOSON TY4-P GAG-POL POLYPROTEIN"/>
    <property type="match status" value="1"/>
</dbReference>
<evidence type="ECO:0000256" key="8">
    <source>
        <dbReference type="ARBA" id="ARBA00022932"/>
    </source>
</evidence>
<proteinExistence type="predicted"/>
<dbReference type="InterPro" id="IPR012337">
    <property type="entry name" value="RNaseH-like_sf"/>
</dbReference>
<gene>
    <name evidence="12" type="ORF">AVEN_198776_1</name>
</gene>
<name>A0A4Y2I5R5_ARAVE</name>
<keyword evidence="4" id="KW-0378">Hydrolase</keyword>
<evidence type="ECO:0000256" key="7">
    <source>
        <dbReference type="ARBA" id="ARBA00022918"/>
    </source>
</evidence>
<dbReference type="AlphaFoldDB" id="A0A4Y2I5R5"/>
<evidence type="ECO:0000259" key="11">
    <source>
        <dbReference type="Pfam" id="PF25597"/>
    </source>
</evidence>
<dbReference type="GO" id="GO:0015074">
    <property type="term" value="P:DNA integration"/>
    <property type="evidence" value="ECO:0007669"/>
    <property type="project" value="UniProtKB-KW"/>
</dbReference>
<keyword evidence="2" id="KW-0479">Metal-binding</keyword>
<keyword evidence="1" id="KW-0540">Nuclease</keyword>
<dbReference type="Pfam" id="PF25597">
    <property type="entry name" value="SH3_retrovirus"/>
    <property type="match status" value="1"/>
</dbReference>
<reference evidence="12 13" key="1">
    <citation type="journal article" date="2019" name="Sci. Rep.">
        <title>Orb-weaving spider Araneus ventricosus genome elucidates the spidroin gene catalogue.</title>
        <authorList>
            <person name="Kono N."/>
            <person name="Nakamura H."/>
            <person name="Ohtoshi R."/>
            <person name="Moran D.A.P."/>
            <person name="Shinohara A."/>
            <person name="Yoshida Y."/>
            <person name="Fujiwara M."/>
            <person name="Mori M."/>
            <person name="Tomita M."/>
            <person name="Arakawa K."/>
        </authorList>
    </citation>
    <scope>NUCLEOTIDE SEQUENCE [LARGE SCALE GENOMIC DNA]</scope>
</reference>
<dbReference type="OrthoDB" id="6467465at2759"/>
<evidence type="ECO:0000313" key="12">
    <source>
        <dbReference type="EMBL" id="GBM73101.1"/>
    </source>
</evidence>